<feature type="active site" evidence="8">
    <location>
        <position position="251"/>
    </location>
</feature>
<feature type="chain" id="PRO_5046933046" description="Exopolygalacturonase" evidence="10">
    <location>
        <begin position="24"/>
        <end position="413"/>
    </location>
</feature>
<evidence type="ECO:0000256" key="2">
    <source>
        <dbReference type="ARBA" id="ARBA00008834"/>
    </source>
</evidence>
<dbReference type="SMART" id="SM00710">
    <property type="entry name" value="PbH1"/>
    <property type="match status" value="5"/>
</dbReference>
<dbReference type="PROSITE" id="PS00502">
    <property type="entry name" value="POLYGALACTURONASE"/>
    <property type="match status" value="1"/>
</dbReference>
<protein>
    <recommendedName>
        <fullName evidence="13">Exopolygalacturonase</fullName>
    </recommendedName>
</protein>
<proteinExistence type="inferred from homology"/>
<dbReference type="PANTHER" id="PTHR31375">
    <property type="match status" value="1"/>
</dbReference>
<name>A0ABR2MF94_9ASPA</name>
<dbReference type="InterPro" id="IPR000743">
    <property type="entry name" value="Glyco_hydro_28"/>
</dbReference>
<evidence type="ECO:0000256" key="1">
    <source>
        <dbReference type="ARBA" id="ARBA00004191"/>
    </source>
</evidence>
<dbReference type="InterPro" id="IPR011050">
    <property type="entry name" value="Pectin_lyase_fold/virulence"/>
</dbReference>
<evidence type="ECO:0000313" key="11">
    <source>
        <dbReference type="EMBL" id="KAK8962817.1"/>
    </source>
</evidence>
<evidence type="ECO:0000256" key="8">
    <source>
        <dbReference type="PROSITE-ProRule" id="PRU10052"/>
    </source>
</evidence>
<reference evidence="11 12" key="1">
    <citation type="journal article" date="2022" name="Nat. Plants">
        <title>Genomes of leafy and leafless Platanthera orchids illuminate the evolution of mycoheterotrophy.</title>
        <authorList>
            <person name="Li M.H."/>
            <person name="Liu K.W."/>
            <person name="Li Z."/>
            <person name="Lu H.C."/>
            <person name="Ye Q.L."/>
            <person name="Zhang D."/>
            <person name="Wang J.Y."/>
            <person name="Li Y.F."/>
            <person name="Zhong Z.M."/>
            <person name="Liu X."/>
            <person name="Yu X."/>
            <person name="Liu D.K."/>
            <person name="Tu X.D."/>
            <person name="Liu B."/>
            <person name="Hao Y."/>
            <person name="Liao X.Y."/>
            <person name="Jiang Y.T."/>
            <person name="Sun W.H."/>
            <person name="Chen J."/>
            <person name="Chen Y.Q."/>
            <person name="Ai Y."/>
            <person name="Zhai J.W."/>
            <person name="Wu S.S."/>
            <person name="Zhou Z."/>
            <person name="Hsiao Y.Y."/>
            <person name="Wu W.L."/>
            <person name="Chen Y.Y."/>
            <person name="Lin Y.F."/>
            <person name="Hsu J.L."/>
            <person name="Li C.Y."/>
            <person name="Wang Z.W."/>
            <person name="Zhao X."/>
            <person name="Zhong W.Y."/>
            <person name="Ma X.K."/>
            <person name="Ma L."/>
            <person name="Huang J."/>
            <person name="Chen G.Z."/>
            <person name="Huang M.Z."/>
            <person name="Huang L."/>
            <person name="Peng D.H."/>
            <person name="Luo Y.B."/>
            <person name="Zou S.Q."/>
            <person name="Chen S.P."/>
            <person name="Lan S."/>
            <person name="Tsai W.C."/>
            <person name="Van de Peer Y."/>
            <person name="Liu Z.J."/>
        </authorList>
    </citation>
    <scope>NUCLEOTIDE SEQUENCE [LARGE SCALE GENOMIC DNA]</scope>
    <source>
        <strain evidence="11">Lor288</strain>
    </source>
</reference>
<dbReference type="Gene3D" id="2.160.20.10">
    <property type="entry name" value="Single-stranded right-handed beta-helix, Pectin lyase-like"/>
    <property type="match status" value="1"/>
</dbReference>
<evidence type="ECO:0000256" key="5">
    <source>
        <dbReference type="ARBA" id="ARBA00022801"/>
    </source>
</evidence>
<comment type="similarity">
    <text evidence="2 9">Belongs to the glycosyl hydrolase 28 family.</text>
</comment>
<evidence type="ECO:0000256" key="6">
    <source>
        <dbReference type="ARBA" id="ARBA00023295"/>
    </source>
</evidence>
<keyword evidence="7" id="KW-0961">Cell wall biogenesis/degradation</keyword>
<organism evidence="11 12">
    <name type="scientific">Platanthera guangdongensis</name>
    <dbReference type="NCBI Taxonomy" id="2320717"/>
    <lineage>
        <taxon>Eukaryota</taxon>
        <taxon>Viridiplantae</taxon>
        <taxon>Streptophyta</taxon>
        <taxon>Embryophyta</taxon>
        <taxon>Tracheophyta</taxon>
        <taxon>Spermatophyta</taxon>
        <taxon>Magnoliopsida</taxon>
        <taxon>Liliopsida</taxon>
        <taxon>Asparagales</taxon>
        <taxon>Orchidaceae</taxon>
        <taxon>Orchidoideae</taxon>
        <taxon>Orchideae</taxon>
        <taxon>Orchidinae</taxon>
        <taxon>Platanthera</taxon>
    </lineage>
</organism>
<dbReference type="SUPFAM" id="SSF51126">
    <property type="entry name" value="Pectin lyase-like"/>
    <property type="match status" value="1"/>
</dbReference>
<evidence type="ECO:0000256" key="4">
    <source>
        <dbReference type="ARBA" id="ARBA00022525"/>
    </source>
</evidence>
<dbReference type="Proteomes" id="UP001412067">
    <property type="component" value="Unassembled WGS sequence"/>
</dbReference>
<comment type="subcellular location">
    <subcellularLocation>
        <location evidence="1">Secreted</location>
        <location evidence="1">Cell wall</location>
    </subcellularLocation>
</comment>
<evidence type="ECO:0000256" key="3">
    <source>
        <dbReference type="ARBA" id="ARBA00022512"/>
    </source>
</evidence>
<evidence type="ECO:0000313" key="12">
    <source>
        <dbReference type="Proteomes" id="UP001412067"/>
    </source>
</evidence>
<keyword evidence="3" id="KW-0134">Cell wall</keyword>
<dbReference type="InterPro" id="IPR006626">
    <property type="entry name" value="PbH1"/>
</dbReference>
<evidence type="ECO:0008006" key="13">
    <source>
        <dbReference type="Google" id="ProtNLM"/>
    </source>
</evidence>
<comment type="caution">
    <text evidence="11">The sequence shown here is derived from an EMBL/GenBank/DDBJ whole genome shotgun (WGS) entry which is preliminary data.</text>
</comment>
<sequence length="413" mass="44528">MSMETKAFTWLFHFLLLLMVGRASVVAGARGKPVIFDVRNFGARADGRSDDSKALLEAWKAACGSSGVVKIVIPAGTYLVGPTKFKGPCKNVLSLKVHLQGILKATTSLDQYRSAKWVEFGWVKRLILVGGTFDGQGAASWPFNKCPKQKNCKVLPTSILFVNNNNTVVRGITSVNSKFFHIGILRCRNFNGSNIKIIAPANSPNTDGIHLERNTGVTLSRLSIGTGDDCVSVGHGNTDVTITGVKCGPGHGISVGSLGKYNGEQDVTGLVVKNCVIRGTTNGVRIKTWENSPSATIATNLTFENIVMKNVDKPILIDQQYCPYHKCDSSAPSQVKISNIKFKNISGTTNYPEAVTLRCSQGLPCKDVSLQDVSLKYVGGKNSFSTEHKTTLTSTCINVKPTFMGIQNPPPCL</sequence>
<keyword evidence="5 9" id="KW-0378">Hydrolase</keyword>
<dbReference type="InterPro" id="IPR012334">
    <property type="entry name" value="Pectin_lyas_fold"/>
</dbReference>
<gene>
    <name evidence="11" type="ORF">KSP40_PGU003434</name>
</gene>
<evidence type="ECO:0000256" key="10">
    <source>
        <dbReference type="SAM" id="SignalP"/>
    </source>
</evidence>
<evidence type="ECO:0000256" key="7">
    <source>
        <dbReference type="ARBA" id="ARBA00023316"/>
    </source>
</evidence>
<dbReference type="Pfam" id="PF00295">
    <property type="entry name" value="Glyco_hydro_28"/>
    <property type="match status" value="1"/>
</dbReference>
<accession>A0ABR2MF94</accession>
<keyword evidence="10" id="KW-0732">Signal</keyword>
<evidence type="ECO:0000256" key="9">
    <source>
        <dbReference type="RuleBase" id="RU361169"/>
    </source>
</evidence>
<feature type="signal peptide" evidence="10">
    <location>
        <begin position="1"/>
        <end position="23"/>
    </location>
</feature>
<dbReference type="EMBL" id="JBBWWR010000008">
    <property type="protein sequence ID" value="KAK8962817.1"/>
    <property type="molecule type" value="Genomic_DNA"/>
</dbReference>
<keyword evidence="4" id="KW-0964">Secreted</keyword>
<keyword evidence="6 9" id="KW-0326">Glycosidase</keyword>
<keyword evidence="12" id="KW-1185">Reference proteome</keyword>